<gene>
    <name evidence="2" type="ORF">AOPFMNJM_3083</name>
</gene>
<dbReference type="Proteomes" id="UP001055102">
    <property type="component" value="Unassembled WGS sequence"/>
</dbReference>
<name>A0ABQ4SZ43_9HYPH</name>
<keyword evidence="1" id="KW-0472">Membrane</keyword>
<dbReference type="RefSeq" id="WP_238277083.1">
    <property type="nucleotide sequence ID" value="NZ_BPQR01000053.1"/>
</dbReference>
<comment type="caution">
    <text evidence="2">The sequence shown here is derived from an EMBL/GenBank/DDBJ whole genome shotgun (WGS) entry which is preliminary data.</text>
</comment>
<reference evidence="2" key="1">
    <citation type="journal article" date="2021" name="Front. Microbiol.">
        <title>Comprehensive Comparative Genomics and Phenotyping of Methylobacterium Species.</title>
        <authorList>
            <person name="Alessa O."/>
            <person name="Ogura Y."/>
            <person name="Fujitani Y."/>
            <person name="Takami H."/>
            <person name="Hayashi T."/>
            <person name="Sahin N."/>
            <person name="Tani A."/>
        </authorList>
    </citation>
    <scope>NUCLEOTIDE SEQUENCE</scope>
    <source>
        <strain evidence="2">LMG 23639</strain>
    </source>
</reference>
<feature type="transmembrane region" description="Helical" evidence="1">
    <location>
        <begin position="41"/>
        <end position="64"/>
    </location>
</feature>
<accession>A0ABQ4SZ43</accession>
<evidence type="ECO:0000256" key="1">
    <source>
        <dbReference type="SAM" id="Phobius"/>
    </source>
</evidence>
<protein>
    <submittedName>
        <fullName evidence="2">Uncharacterized protein</fullName>
    </submittedName>
</protein>
<reference evidence="2" key="2">
    <citation type="submission" date="2021-08" db="EMBL/GenBank/DDBJ databases">
        <authorList>
            <person name="Tani A."/>
            <person name="Ola A."/>
            <person name="Ogura Y."/>
            <person name="Katsura K."/>
            <person name="Hayashi T."/>
        </authorList>
    </citation>
    <scope>NUCLEOTIDE SEQUENCE</scope>
    <source>
        <strain evidence="2">LMG 23639</strain>
    </source>
</reference>
<sequence>MTRAVLNALPEERSLILARIERAAGEAFGHADETVSTRAAAFVNGAALAAAGFATAAAATITYLI</sequence>
<evidence type="ECO:0000313" key="3">
    <source>
        <dbReference type="Proteomes" id="UP001055102"/>
    </source>
</evidence>
<keyword evidence="1" id="KW-0812">Transmembrane</keyword>
<evidence type="ECO:0000313" key="2">
    <source>
        <dbReference type="EMBL" id="GJE07753.1"/>
    </source>
</evidence>
<proteinExistence type="predicted"/>
<organism evidence="2 3">
    <name type="scientific">Methylobacterium jeotgali</name>
    <dbReference type="NCBI Taxonomy" id="381630"/>
    <lineage>
        <taxon>Bacteria</taxon>
        <taxon>Pseudomonadati</taxon>
        <taxon>Pseudomonadota</taxon>
        <taxon>Alphaproteobacteria</taxon>
        <taxon>Hyphomicrobiales</taxon>
        <taxon>Methylobacteriaceae</taxon>
        <taxon>Methylobacterium</taxon>
    </lineage>
</organism>
<keyword evidence="3" id="KW-1185">Reference proteome</keyword>
<dbReference type="EMBL" id="BPQR01000053">
    <property type="protein sequence ID" value="GJE07753.1"/>
    <property type="molecule type" value="Genomic_DNA"/>
</dbReference>
<keyword evidence="1" id="KW-1133">Transmembrane helix</keyword>